<sequence>MMIEHDFFGAIETDESGGLYWSESVEVGDQNVDVSLSAPGGENLSPDALDTAAGVISSLEGLDIRAREAMLSDVDDRNSDVTQFIEQTLEEVGDDLVDMLVDHSGDNDVDIIRSLQLIRVGIAPHQAGESAPFASFEFAFDPDNSDLALVVYLSIRGESVGIELLS</sequence>
<evidence type="ECO:0000313" key="2">
    <source>
        <dbReference type="Proteomes" id="UP000270299"/>
    </source>
</evidence>
<organism evidence="1 2">
    <name type="scientific">Mycetocola manganoxydans</name>
    <dbReference type="NCBI Taxonomy" id="699879"/>
    <lineage>
        <taxon>Bacteria</taxon>
        <taxon>Bacillati</taxon>
        <taxon>Actinomycetota</taxon>
        <taxon>Actinomycetes</taxon>
        <taxon>Micrococcales</taxon>
        <taxon>Microbacteriaceae</taxon>
        <taxon>Mycetocola</taxon>
    </lineage>
</organism>
<proteinExistence type="predicted"/>
<dbReference type="OrthoDB" id="5120701at2"/>
<dbReference type="Proteomes" id="UP000270299">
    <property type="component" value="Unassembled WGS sequence"/>
</dbReference>
<reference evidence="1 2" key="1">
    <citation type="submission" date="2018-10" db="EMBL/GenBank/DDBJ databases">
        <authorList>
            <person name="Li J."/>
        </authorList>
    </citation>
    <scope>NUCLEOTIDE SEQUENCE [LARGE SCALE GENOMIC DNA]</scope>
    <source>
        <strain evidence="1 2">CCTCC AB209002</strain>
    </source>
</reference>
<dbReference type="AlphaFoldDB" id="A0A3L6ZJT9"/>
<keyword evidence="2" id="KW-1185">Reference proteome</keyword>
<name>A0A3L6ZJT9_9MICO</name>
<gene>
    <name evidence="1" type="ORF">D9V29_14560</name>
</gene>
<dbReference type="EMBL" id="RCUV01000025">
    <property type="protein sequence ID" value="RLP67955.1"/>
    <property type="molecule type" value="Genomic_DNA"/>
</dbReference>
<comment type="caution">
    <text evidence="1">The sequence shown here is derived from an EMBL/GenBank/DDBJ whole genome shotgun (WGS) entry which is preliminary data.</text>
</comment>
<evidence type="ECO:0000313" key="1">
    <source>
        <dbReference type="EMBL" id="RLP67955.1"/>
    </source>
</evidence>
<protein>
    <submittedName>
        <fullName evidence="1">DUF2004 domain-containing protein</fullName>
    </submittedName>
</protein>
<accession>A0A3L6ZJT9</accession>